<feature type="domain" description="ABC transmembrane type-1" evidence="8">
    <location>
        <begin position="71"/>
        <end position="286"/>
    </location>
</feature>
<evidence type="ECO:0000256" key="7">
    <source>
        <dbReference type="RuleBase" id="RU363032"/>
    </source>
</evidence>
<name>A0A934QWJ4_9PSEU</name>
<comment type="subcellular location">
    <subcellularLocation>
        <location evidence="1 7">Cell membrane</location>
        <topology evidence="1 7">Multi-pass membrane protein</topology>
    </subcellularLocation>
</comment>
<dbReference type="PROSITE" id="PS50928">
    <property type="entry name" value="ABC_TM1"/>
    <property type="match status" value="1"/>
</dbReference>
<accession>A0A934QWJ4</accession>
<keyword evidence="10" id="KW-1185">Reference proteome</keyword>
<evidence type="ECO:0000256" key="2">
    <source>
        <dbReference type="ARBA" id="ARBA00022448"/>
    </source>
</evidence>
<reference evidence="9" key="1">
    <citation type="submission" date="2020-12" db="EMBL/GenBank/DDBJ databases">
        <title>Prauserella sp. ASG 168, a novel actinomycete isolated from cave rock.</title>
        <authorList>
            <person name="Suriyachadkun C."/>
        </authorList>
    </citation>
    <scope>NUCLEOTIDE SEQUENCE</scope>
    <source>
        <strain evidence="9">ASG 168</strain>
    </source>
</reference>
<comment type="similarity">
    <text evidence="7">Belongs to the binding-protein-dependent transport system permease family.</text>
</comment>
<evidence type="ECO:0000259" key="8">
    <source>
        <dbReference type="PROSITE" id="PS50928"/>
    </source>
</evidence>
<dbReference type="AlphaFoldDB" id="A0A934QWJ4"/>
<dbReference type="Proteomes" id="UP000635245">
    <property type="component" value="Unassembled WGS sequence"/>
</dbReference>
<dbReference type="RefSeq" id="WP_200322144.1">
    <property type="nucleotide sequence ID" value="NZ_JAENJH010000007.1"/>
</dbReference>
<evidence type="ECO:0000313" key="9">
    <source>
        <dbReference type="EMBL" id="MBK1787472.1"/>
    </source>
</evidence>
<dbReference type="Gene3D" id="1.10.3720.10">
    <property type="entry name" value="MetI-like"/>
    <property type="match status" value="1"/>
</dbReference>
<comment type="caution">
    <text evidence="9">The sequence shown here is derived from an EMBL/GenBank/DDBJ whole genome shotgun (WGS) entry which is preliminary data.</text>
</comment>
<evidence type="ECO:0000313" key="10">
    <source>
        <dbReference type="Proteomes" id="UP000635245"/>
    </source>
</evidence>
<evidence type="ECO:0000256" key="3">
    <source>
        <dbReference type="ARBA" id="ARBA00022475"/>
    </source>
</evidence>
<dbReference type="EMBL" id="JAENJH010000007">
    <property type="protein sequence ID" value="MBK1787472.1"/>
    <property type="molecule type" value="Genomic_DNA"/>
</dbReference>
<keyword evidence="4 7" id="KW-0812">Transmembrane</keyword>
<dbReference type="GO" id="GO:0055085">
    <property type="term" value="P:transmembrane transport"/>
    <property type="evidence" value="ECO:0007669"/>
    <property type="project" value="InterPro"/>
</dbReference>
<dbReference type="SUPFAM" id="SSF161098">
    <property type="entry name" value="MetI-like"/>
    <property type="match status" value="1"/>
</dbReference>
<organism evidence="9 10">
    <name type="scientific">Prauserella cavernicola</name>
    <dbReference type="NCBI Taxonomy" id="2800127"/>
    <lineage>
        <taxon>Bacteria</taxon>
        <taxon>Bacillati</taxon>
        <taxon>Actinomycetota</taxon>
        <taxon>Actinomycetes</taxon>
        <taxon>Pseudonocardiales</taxon>
        <taxon>Pseudonocardiaceae</taxon>
        <taxon>Prauserella</taxon>
    </lineage>
</organism>
<feature type="transmembrane region" description="Helical" evidence="7">
    <location>
        <begin position="265"/>
        <end position="285"/>
    </location>
</feature>
<protein>
    <submittedName>
        <fullName evidence="9">Sugar ABC transporter permease</fullName>
    </submittedName>
</protein>
<feature type="transmembrane region" description="Helical" evidence="7">
    <location>
        <begin position="105"/>
        <end position="125"/>
    </location>
</feature>
<dbReference type="Pfam" id="PF00528">
    <property type="entry name" value="BPD_transp_1"/>
    <property type="match status" value="1"/>
</dbReference>
<keyword evidence="2 7" id="KW-0813">Transport</keyword>
<dbReference type="PANTHER" id="PTHR43005:SF1">
    <property type="entry name" value="SPERMIDINE_PUTRESCINE TRANSPORT SYSTEM PERMEASE PROTEIN"/>
    <property type="match status" value="1"/>
</dbReference>
<keyword evidence="5 7" id="KW-1133">Transmembrane helix</keyword>
<evidence type="ECO:0000256" key="4">
    <source>
        <dbReference type="ARBA" id="ARBA00022692"/>
    </source>
</evidence>
<dbReference type="InterPro" id="IPR035906">
    <property type="entry name" value="MetI-like_sf"/>
</dbReference>
<evidence type="ECO:0000256" key="1">
    <source>
        <dbReference type="ARBA" id="ARBA00004651"/>
    </source>
</evidence>
<dbReference type="GO" id="GO:0005886">
    <property type="term" value="C:plasma membrane"/>
    <property type="evidence" value="ECO:0007669"/>
    <property type="project" value="UniProtKB-SubCell"/>
</dbReference>
<dbReference type="PANTHER" id="PTHR43005">
    <property type="entry name" value="BLR7065 PROTEIN"/>
    <property type="match status" value="1"/>
</dbReference>
<keyword evidence="6 7" id="KW-0472">Membrane</keyword>
<dbReference type="InterPro" id="IPR000515">
    <property type="entry name" value="MetI-like"/>
</dbReference>
<gene>
    <name evidence="9" type="ORF">JHE00_24370</name>
</gene>
<keyword evidence="3" id="KW-1003">Cell membrane</keyword>
<evidence type="ECO:0000256" key="6">
    <source>
        <dbReference type="ARBA" id="ARBA00023136"/>
    </source>
</evidence>
<feature type="transmembrane region" description="Helical" evidence="7">
    <location>
        <begin position="155"/>
        <end position="181"/>
    </location>
</feature>
<dbReference type="CDD" id="cd06261">
    <property type="entry name" value="TM_PBP2"/>
    <property type="match status" value="1"/>
</dbReference>
<feature type="transmembrane region" description="Helical" evidence="7">
    <location>
        <begin position="27"/>
        <end position="50"/>
    </location>
</feature>
<feature type="transmembrane region" description="Helical" evidence="7">
    <location>
        <begin position="211"/>
        <end position="229"/>
    </location>
</feature>
<evidence type="ECO:0000256" key="5">
    <source>
        <dbReference type="ARBA" id="ARBA00022989"/>
    </source>
</evidence>
<proteinExistence type="inferred from homology"/>
<sequence>MLLAPPHKRPTGARRTLRSYIRINDPWVFVLPYLAGAAFLIVYPVGYGFWIGRDPLNYLQLFGDPTYWAAAVNTLLFLGVGVNATLLLALVLSGFFALRRWWVKALLPVFILPWAVPVVSAYLSIHWMLNSEIGMINTILRGIGVSSPPEWLNSYGWAIVAALVSYIWHWLPFWTLILLAARMAIPNDVYEAADVDGATGIRRLVHITFPLLRGTYLTSTLLAAIWTLSDYNTVHFITGGAPGDTTHVLATLGVDYAFDIGFIELGVSVGLTALPLIIILIVLLVRRLKADDGGLA</sequence>
<feature type="transmembrane region" description="Helical" evidence="7">
    <location>
        <begin position="70"/>
        <end position="98"/>
    </location>
</feature>